<dbReference type="Gene3D" id="3.90.45.10">
    <property type="entry name" value="Peptide deformylase"/>
    <property type="match status" value="1"/>
</dbReference>
<dbReference type="PANTHER" id="PTHR10458">
    <property type="entry name" value="PEPTIDE DEFORMYLASE"/>
    <property type="match status" value="1"/>
</dbReference>
<dbReference type="InterPro" id="IPR036821">
    <property type="entry name" value="Peptide_deformylase_sf"/>
</dbReference>
<dbReference type="NCBIfam" id="TIGR00079">
    <property type="entry name" value="pept_deformyl"/>
    <property type="match status" value="1"/>
</dbReference>
<evidence type="ECO:0000256" key="1">
    <source>
        <dbReference type="ARBA" id="ARBA00010759"/>
    </source>
</evidence>
<comment type="similarity">
    <text evidence="1">Belongs to the polypeptide deformylase family.</text>
</comment>
<proteinExistence type="inferred from homology"/>
<keyword evidence="4" id="KW-0648">Protein biosynthesis</keyword>
<dbReference type="SUPFAM" id="SSF56420">
    <property type="entry name" value="Peptide deformylase"/>
    <property type="match status" value="1"/>
</dbReference>
<dbReference type="InterPro" id="IPR023635">
    <property type="entry name" value="Peptide_deformylase"/>
</dbReference>
<gene>
    <name evidence="5" type="ORF">METZ01_LOCUS56789</name>
</gene>
<dbReference type="GO" id="GO:0042586">
    <property type="term" value="F:peptide deformylase activity"/>
    <property type="evidence" value="ECO:0007669"/>
    <property type="project" value="InterPro"/>
</dbReference>
<evidence type="ECO:0000256" key="4">
    <source>
        <dbReference type="ARBA" id="ARBA00022917"/>
    </source>
</evidence>
<dbReference type="CDD" id="cd00487">
    <property type="entry name" value="Pep_deformylase"/>
    <property type="match status" value="1"/>
</dbReference>
<accession>A0A381SIQ9</accession>
<dbReference type="GO" id="GO:0046872">
    <property type="term" value="F:metal ion binding"/>
    <property type="evidence" value="ECO:0007669"/>
    <property type="project" value="UniProtKB-KW"/>
</dbReference>
<dbReference type="NCBIfam" id="NF001159">
    <property type="entry name" value="PRK00150.1-3"/>
    <property type="match status" value="1"/>
</dbReference>
<protein>
    <recommendedName>
        <fullName evidence="6">Peptide deformylase</fullName>
    </recommendedName>
</protein>
<keyword evidence="3" id="KW-0378">Hydrolase</keyword>
<dbReference type="GO" id="GO:0006412">
    <property type="term" value="P:translation"/>
    <property type="evidence" value="ECO:0007669"/>
    <property type="project" value="UniProtKB-KW"/>
</dbReference>
<dbReference type="GO" id="GO:0005739">
    <property type="term" value="C:mitochondrion"/>
    <property type="evidence" value="ECO:0007669"/>
    <property type="project" value="UniProtKB-ARBA"/>
</dbReference>
<name>A0A381SIQ9_9ZZZZ</name>
<reference evidence="5" key="1">
    <citation type="submission" date="2018-05" db="EMBL/GenBank/DDBJ databases">
        <authorList>
            <person name="Lanie J.A."/>
            <person name="Ng W.-L."/>
            <person name="Kazmierczak K.M."/>
            <person name="Andrzejewski T.M."/>
            <person name="Davidsen T.M."/>
            <person name="Wayne K.J."/>
            <person name="Tettelin H."/>
            <person name="Glass J.I."/>
            <person name="Rusch D."/>
            <person name="Podicherti R."/>
            <person name="Tsui H.-C.T."/>
            <person name="Winkler M.E."/>
        </authorList>
    </citation>
    <scope>NUCLEOTIDE SEQUENCE</scope>
</reference>
<dbReference type="PANTHER" id="PTHR10458:SF22">
    <property type="entry name" value="PEPTIDE DEFORMYLASE"/>
    <property type="match status" value="1"/>
</dbReference>
<dbReference type="EMBL" id="UINC01003168">
    <property type="protein sequence ID" value="SVA03935.1"/>
    <property type="molecule type" value="Genomic_DNA"/>
</dbReference>
<keyword evidence="2" id="KW-0479">Metal-binding</keyword>
<dbReference type="FunFam" id="3.90.45.10:FF:000003">
    <property type="entry name" value="Peptide deformylase"/>
    <property type="match status" value="1"/>
</dbReference>
<evidence type="ECO:0000313" key="5">
    <source>
        <dbReference type="EMBL" id="SVA03935.1"/>
    </source>
</evidence>
<dbReference type="HAMAP" id="MF_00163">
    <property type="entry name" value="Pep_deformylase"/>
    <property type="match status" value="1"/>
</dbReference>
<evidence type="ECO:0008006" key="6">
    <source>
        <dbReference type="Google" id="ProtNLM"/>
    </source>
</evidence>
<dbReference type="AlphaFoldDB" id="A0A381SIQ9"/>
<evidence type="ECO:0000256" key="3">
    <source>
        <dbReference type="ARBA" id="ARBA00022801"/>
    </source>
</evidence>
<dbReference type="Pfam" id="PF01327">
    <property type="entry name" value="Pep_deformylase"/>
    <property type="match status" value="1"/>
</dbReference>
<evidence type="ECO:0000256" key="2">
    <source>
        <dbReference type="ARBA" id="ARBA00022723"/>
    </source>
</evidence>
<organism evidence="5">
    <name type="scientific">marine metagenome</name>
    <dbReference type="NCBI Taxonomy" id="408172"/>
    <lineage>
        <taxon>unclassified sequences</taxon>
        <taxon>metagenomes</taxon>
        <taxon>ecological metagenomes</taxon>
    </lineage>
</organism>
<sequence>MGNPLLREHSIPFEPDEITSVETQELIVDMWETMDEYGGVGLAAPQVGVSKQLAVIRIEEDNERYPEAEKSEEIVMFNPTITNLDETLQGFWEGCLSVPGLRGVVFRPRKVQVDFLDESANKKTLIAEDFLATVFQHELDHLFGKLFIDRIDDITTLSFEEELILTDEEKEL</sequence>
<dbReference type="PIRSF" id="PIRSF004749">
    <property type="entry name" value="Pep_def"/>
    <property type="match status" value="1"/>
</dbReference>
<dbReference type="PRINTS" id="PR01576">
    <property type="entry name" value="PDEFORMYLASE"/>
</dbReference>